<dbReference type="KEGG" id="lpav:PLANPX_6196"/>
<keyword evidence="2" id="KW-1185">Reference proteome</keyword>
<proteinExistence type="predicted"/>
<gene>
    <name evidence="1" type="ORF">PLANPX_6196</name>
</gene>
<sequence length="42" mass="4313">MRSLATIFYAPPEGGGVFSWVRTGRLSDQSSGTLGLARGVGG</sequence>
<name>A0A5K7XI62_9BACT</name>
<protein>
    <submittedName>
        <fullName evidence="1">Uncharacterized protein</fullName>
    </submittedName>
</protein>
<dbReference type="EMBL" id="AP021861">
    <property type="protein sequence ID" value="BBO36584.1"/>
    <property type="molecule type" value="Genomic_DNA"/>
</dbReference>
<evidence type="ECO:0000313" key="1">
    <source>
        <dbReference type="EMBL" id="BBO36584.1"/>
    </source>
</evidence>
<evidence type="ECO:0000313" key="2">
    <source>
        <dbReference type="Proteomes" id="UP000326837"/>
    </source>
</evidence>
<reference evidence="2" key="1">
    <citation type="submission" date="2019-10" db="EMBL/GenBank/DDBJ databases">
        <title>Lacipirellula parvula gen. nov., sp. nov., representing a lineage of planctomycetes widespread in freshwater anoxic habitats, and description of the family Lacipirellulaceae.</title>
        <authorList>
            <person name="Dedysh S.N."/>
            <person name="Kulichevskaya I.S."/>
            <person name="Beletsky A.V."/>
            <person name="Rakitin A.L."/>
            <person name="Mardanov A.V."/>
            <person name="Ivanova A.A."/>
            <person name="Saltykova V.X."/>
            <person name="Rijpstra W.I.C."/>
            <person name="Sinninghe Damste J.S."/>
            <person name="Ravin N.V."/>
        </authorList>
    </citation>
    <scope>NUCLEOTIDE SEQUENCE [LARGE SCALE GENOMIC DNA]</scope>
    <source>
        <strain evidence="2">PX69</strain>
    </source>
</reference>
<accession>A0A5K7XI62</accession>
<dbReference type="Proteomes" id="UP000326837">
    <property type="component" value="Chromosome"/>
</dbReference>
<organism evidence="1 2">
    <name type="scientific">Lacipirellula parvula</name>
    <dbReference type="NCBI Taxonomy" id="2650471"/>
    <lineage>
        <taxon>Bacteria</taxon>
        <taxon>Pseudomonadati</taxon>
        <taxon>Planctomycetota</taxon>
        <taxon>Planctomycetia</taxon>
        <taxon>Pirellulales</taxon>
        <taxon>Lacipirellulaceae</taxon>
        <taxon>Lacipirellula</taxon>
    </lineage>
</organism>
<dbReference type="AlphaFoldDB" id="A0A5K7XI62"/>